<feature type="signal peptide" evidence="1">
    <location>
        <begin position="1"/>
        <end position="27"/>
    </location>
</feature>
<evidence type="ECO:0000313" key="4">
    <source>
        <dbReference type="Proteomes" id="UP000502504"/>
    </source>
</evidence>
<dbReference type="Proteomes" id="UP000502504">
    <property type="component" value="Chromosome"/>
</dbReference>
<keyword evidence="1" id="KW-0732">Signal</keyword>
<feature type="domain" description="Ricin B lectin" evidence="2">
    <location>
        <begin position="39"/>
        <end position="172"/>
    </location>
</feature>
<dbReference type="AlphaFoldDB" id="A0AAE7CLM0"/>
<dbReference type="Gene3D" id="2.80.10.50">
    <property type="match status" value="1"/>
</dbReference>
<dbReference type="InterPro" id="IPR035992">
    <property type="entry name" value="Ricin_B-like_lectins"/>
</dbReference>
<dbReference type="SMART" id="SM00458">
    <property type="entry name" value="RICIN"/>
    <property type="match status" value="1"/>
</dbReference>
<reference evidence="3 4" key="1">
    <citation type="submission" date="2020-03" db="EMBL/GenBank/DDBJ databases">
        <title>Is there a link between lipid content and antibiotic production in Streptomyces?</title>
        <authorList>
            <person name="David M."/>
            <person name="Lejeune C."/>
            <person name="Abreu S."/>
            <person name="Thibessard A."/>
            <person name="Leblond P."/>
            <person name="Chaminade P."/>
            <person name="Virolle M.-J."/>
        </authorList>
    </citation>
    <scope>NUCLEOTIDE SEQUENCE [LARGE SCALE GENOMIC DNA]</scope>
    <source>
        <strain evidence="3 4">DSM 41481</strain>
    </source>
</reference>
<dbReference type="RefSeq" id="WP_078634049.1">
    <property type="nucleotide sequence ID" value="NZ_CM007717.1"/>
</dbReference>
<gene>
    <name evidence="3" type="ORF">HCX60_19240</name>
</gene>
<protein>
    <submittedName>
        <fullName evidence="3">Ricin-type beta-trefoil lectin domain protein</fullName>
    </submittedName>
</protein>
<organism evidence="3 4">
    <name type="scientific">Streptomyces antibioticus</name>
    <dbReference type="NCBI Taxonomy" id="1890"/>
    <lineage>
        <taxon>Bacteria</taxon>
        <taxon>Bacillati</taxon>
        <taxon>Actinomycetota</taxon>
        <taxon>Actinomycetes</taxon>
        <taxon>Kitasatosporales</taxon>
        <taxon>Streptomycetaceae</taxon>
        <taxon>Streptomyces</taxon>
    </lineage>
</organism>
<dbReference type="InterPro" id="IPR000772">
    <property type="entry name" value="Ricin_B_lectin"/>
</dbReference>
<proteinExistence type="predicted"/>
<name>A0AAE7CLM0_STRAT</name>
<dbReference type="CDD" id="cd00161">
    <property type="entry name" value="beta-trefoil_Ricin-like"/>
    <property type="match status" value="1"/>
</dbReference>
<sequence length="172" mass="17781">MLKTAKVLVLAGAAATMIAASALPAGAAPAADVTASAYNNVRLEKVWGPTGICLSMNGKTANNAPVVQKKCTSGSDQKWTLKGTSAGIYTIKNKKSAKCLGISATSSGTVVTQRPCNASSKTQQWYLANSKIHSKWAKKCLTEAGSTLGQKATITACGESTAKRKAQEWGTS</sequence>
<dbReference type="PROSITE" id="PS50231">
    <property type="entry name" value="RICIN_B_LECTIN"/>
    <property type="match status" value="1"/>
</dbReference>
<dbReference type="SUPFAM" id="SSF50370">
    <property type="entry name" value="Ricin B-like lectins"/>
    <property type="match status" value="1"/>
</dbReference>
<accession>A0AAE7CLM0</accession>
<feature type="chain" id="PRO_5042119471" evidence="1">
    <location>
        <begin position="28"/>
        <end position="172"/>
    </location>
</feature>
<evidence type="ECO:0000313" key="3">
    <source>
        <dbReference type="EMBL" id="QIT45409.1"/>
    </source>
</evidence>
<evidence type="ECO:0000256" key="1">
    <source>
        <dbReference type="SAM" id="SignalP"/>
    </source>
</evidence>
<dbReference type="Pfam" id="PF00652">
    <property type="entry name" value="Ricin_B_lectin"/>
    <property type="match status" value="1"/>
</dbReference>
<evidence type="ECO:0000259" key="2">
    <source>
        <dbReference type="SMART" id="SM00458"/>
    </source>
</evidence>
<dbReference type="EMBL" id="CP050692">
    <property type="protein sequence ID" value="QIT45409.1"/>
    <property type="molecule type" value="Genomic_DNA"/>
</dbReference>